<keyword evidence="4" id="KW-0408">Iron</keyword>
<dbReference type="SFLD" id="SFLDG01067">
    <property type="entry name" value="SPASM/twitch_domain_containing"/>
    <property type="match status" value="1"/>
</dbReference>
<dbReference type="InterPro" id="IPR058240">
    <property type="entry name" value="rSAM_sf"/>
</dbReference>
<evidence type="ECO:0000259" key="6">
    <source>
        <dbReference type="Pfam" id="PF04055"/>
    </source>
</evidence>
<dbReference type="Proteomes" id="UP000503264">
    <property type="component" value="Chromosome"/>
</dbReference>
<dbReference type="EMBL" id="CP012542">
    <property type="protein sequence ID" value="QCD44047.1"/>
    <property type="molecule type" value="Genomic_DNA"/>
</dbReference>
<dbReference type="PANTHER" id="PTHR43728">
    <property type="entry name" value="SLR0304 PROTEIN"/>
    <property type="match status" value="1"/>
</dbReference>
<feature type="domain" description="Arsenosugar biosynthesis radical SAM protein ArsS-like C-terminal" evidence="7">
    <location>
        <begin position="163"/>
        <end position="292"/>
    </location>
</feature>
<dbReference type="Pfam" id="PF04055">
    <property type="entry name" value="Radical_SAM"/>
    <property type="match status" value="1"/>
</dbReference>
<comment type="cofactor">
    <cofactor evidence="1">
        <name>[4Fe-4S] cluster</name>
        <dbReference type="ChEBI" id="CHEBI:49883"/>
    </cofactor>
</comment>
<evidence type="ECO:0000256" key="1">
    <source>
        <dbReference type="ARBA" id="ARBA00001966"/>
    </source>
</evidence>
<keyword evidence="5" id="KW-0411">Iron-sulfur</keyword>
<dbReference type="CDD" id="cd01335">
    <property type="entry name" value="Radical_SAM"/>
    <property type="match status" value="1"/>
</dbReference>
<reference evidence="8 9" key="1">
    <citation type="submission" date="2016-07" db="EMBL/GenBank/DDBJ databases">
        <title>Comparative genomics of the Campylobacter concisus group.</title>
        <authorList>
            <person name="Miller W.G."/>
            <person name="Yee E."/>
            <person name="Chapman M.H."/>
            <person name="Huynh S."/>
            <person name="Bono J.L."/>
            <person name="On S.L.W."/>
            <person name="StLeger J."/>
            <person name="Foster G."/>
            <person name="Parker C.T."/>
        </authorList>
    </citation>
    <scope>NUCLEOTIDE SEQUENCE [LARGE SCALE GENOMIC DNA]</scope>
    <source>
        <strain evidence="8 9">CCUG 21559</strain>
    </source>
</reference>
<keyword evidence="9" id="KW-1185">Reference proteome</keyword>
<keyword evidence="2" id="KW-0949">S-adenosyl-L-methionine</keyword>
<dbReference type="Gene3D" id="3.20.20.70">
    <property type="entry name" value="Aldolase class I"/>
    <property type="match status" value="1"/>
</dbReference>
<gene>
    <name evidence="8" type="ORF">CMUC_0232</name>
</gene>
<dbReference type="SUPFAM" id="SSF102114">
    <property type="entry name" value="Radical SAM enzymes"/>
    <property type="match status" value="1"/>
</dbReference>
<dbReference type="RefSeq" id="WP_171993319.1">
    <property type="nucleotide sequence ID" value="NZ_CP012542.1"/>
</dbReference>
<dbReference type="GO" id="GO:0046872">
    <property type="term" value="F:metal ion binding"/>
    <property type="evidence" value="ECO:0007669"/>
    <property type="project" value="UniProtKB-KW"/>
</dbReference>
<evidence type="ECO:0000256" key="4">
    <source>
        <dbReference type="ARBA" id="ARBA00023004"/>
    </source>
</evidence>
<dbReference type="GO" id="GO:0003824">
    <property type="term" value="F:catalytic activity"/>
    <property type="evidence" value="ECO:0007669"/>
    <property type="project" value="InterPro"/>
</dbReference>
<dbReference type="PANTHER" id="PTHR43728:SF1">
    <property type="entry name" value="FE-S OXIDOREDUCTASE"/>
    <property type="match status" value="1"/>
</dbReference>
<organism evidence="8 9">
    <name type="scientific">Campylobacter mucosalis CCUG 21559</name>
    <dbReference type="NCBI Taxonomy" id="1032067"/>
    <lineage>
        <taxon>Bacteria</taxon>
        <taxon>Pseudomonadati</taxon>
        <taxon>Campylobacterota</taxon>
        <taxon>Epsilonproteobacteria</taxon>
        <taxon>Campylobacterales</taxon>
        <taxon>Campylobacteraceae</taxon>
        <taxon>Campylobacter</taxon>
    </lineage>
</organism>
<dbReference type="InterPro" id="IPR013785">
    <property type="entry name" value="Aldolase_TIM"/>
</dbReference>
<dbReference type="SFLD" id="SFLDS00029">
    <property type="entry name" value="Radical_SAM"/>
    <property type="match status" value="1"/>
</dbReference>
<dbReference type="InterPro" id="IPR024521">
    <property type="entry name" value="ArsS-like_C"/>
</dbReference>
<name>A0A6G5QEQ6_9BACT</name>
<dbReference type="InterPro" id="IPR007197">
    <property type="entry name" value="rSAM"/>
</dbReference>
<evidence type="ECO:0000256" key="2">
    <source>
        <dbReference type="ARBA" id="ARBA00022691"/>
    </source>
</evidence>
<proteinExistence type="predicted"/>
<evidence type="ECO:0000259" key="7">
    <source>
        <dbReference type="Pfam" id="PF12345"/>
    </source>
</evidence>
<sequence length="295" mass="33861">MDIEFDLAKTMQLNITKRCNMSCYHCHVGANPKRDEMMSRDTIDTALAVFKKFGFKRLDVTGGAPELNENLEYIFSSFRAFADEILIRTNLTILLETKYQKFIEIYKNFDITIMASVPFYERDFNDAMRGKGSFDKQILALKLLNQAGIKKINLIYNPNGAYLPPNQAELELKYKQELVKYGVSFDRLFCMANVPIGNFAKMLKKFDEYDEYISLLEQNYKVENLQNVMCKTLINVAYDGQIYDCDFNAALQMNSSLLTIQNVLNLSDLTHKIKVDKHCLACVSGDGYGCFGVRE</sequence>
<evidence type="ECO:0000313" key="8">
    <source>
        <dbReference type="EMBL" id="QCD44047.1"/>
    </source>
</evidence>
<dbReference type="Pfam" id="PF12345">
    <property type="entry name" value="DUF3641"/>
    <property type="match status" value="1"/>
</dbReference>
<protein>
    <submittedName>
        <fullName evidence="8">Radical SAM domain-containing protein</fullName>
    </submittedName>
</protein>
<evidence type="ECO:0000256" key="3">
    <source>
        <dbReference type="ARBA" id="ARBA00022723"/>
    </source>
</evidence>
<evidence type="ECO:0000256" key="5">
    <source>
        <dbReference type="ARBA" id="ARBA00023014"/>
    </source>
</evidence>
<feature type="domain" description="Radical SAM core" evidence="6">
    <location>
        <begin position="14"/>
        <end position="155"/>
    </location>
</feature>
<dbReference type="InterPro" id="IPR026351">
    <property type="entry name" value="rSAM_ArsS-like"/>
</dbReference>
<dbReference type="AlphaFoldDB" id="A0A6G5QEQ6"/>
<dbReference type="GO" id="GO:0051536">
    <property type="term" value="F:iron-sulfur cluster binding"/>
    <property type="evidence" value="ECO:0007669"/>
    <property type="project" value="UniProtKB-KW"/>
</dbReference>
<evidence type="ECO:0000313" key="9">
    <source>
        <dbReference type="Proteomes" id="UP000503264"/>
    </source>
</evidence>
<dbReference type="NCBIfam" id="TIGR04167">
    <property type="entry name" value="rSAM_SeCys"/>
    <property type="match status" value="1"/>
</dbReference>
<keyword evidence="3" id="KW-0479">Metal-binding</keyword>
<accession>A0A6G5QEQ6</accession>